<comment type="caution">
    <text evidence="2">The sequence shown here is derived from an EMBL/GenBank/DDBJ whole genome shotgun (WGS) entry which is preliminary data.</text>
</comment>
<dbReference type="Gramene" id="PHT64473">
    <property type="protein sequence ID" value="PHT64473"/>
    <property type="gene ID" value="T459_31627"/>
</dbReference>
<dbReference type="AlphaFoldDB" id="A0A2G2Y3X8"/>
<organism evidence="2 3">
    <name type="scientific">Capsicum annuum</name>
    <name type="common">Capsicum pepper</name>
    <dbReference type="NCBI Taxonomy" id="4072"/>
    <lineage>
        <taxon>Eukaryota</taxon>
        <taxon>Viridiplantae</taxon>
        <taxon>Streptophyta</taxon>
        <taxon>Embryophyta</taxon>
        <taxon>Tracheophyta</taxon>
        <taxon>Spermatophyta</taxon>
        <taxon>Magnoliopsida</taxon>
        <taxon>eudicotyledons</taxon>
        <taxon>Gunneridae</taxon>
        <taxon>Pentapetalae</taxon>
        <taxon>asterids</taxon>
        <taxon>lamiids</taxon>
        <taxon>Solanales</taxon>
        <taxon>Solanaceae</taxon>
        <taxon>Solanoideae</taxon>
        <taxon>Capsiceae</taxon>
        <taxon>Capsicum</taxon>
    </lineage>
</organism>
<keyword evidence="3" id="KW-1185">Reference proteome</keyword>
<dbReference type="STRING" id="4072.A0A2G2Y3X8"/>
<dbReference type="Proteomes" id="UP000222542">
    <property type="component" value="Unassembled WGS sequence"/>
</dbReference>
<reference evidence="2 3" key="2">
    <citation type="journal article" date="2017" name="Genome Biol.">
        <title>New reference genome sequences of hot pepper reveal the massive evolution of plant disease-resistance genes by retroduplication.</title>
        <authorList>
            <person name="Kim S."/>
            <person name="Park J."/>
            <person name="Yeom S.I."/>
            <person name="Kim Y.M."/>
            <person name="Seo E."/>
            <person name="Kim K.T."/>
            <person name="Kim M.S."/>
            <person name="Lee J.M."/>
            <person name="Cheong K."/>
            <person name="Shin H.S."/>
            <person name="Kim S.B."/>
            <person name="Han K."/>
            <person name="Lee J."/>
            <person name="Park M."/>
            <person name="Lee H.A."/>
            <person name="Lee H.Y."/>
            <person name="Lee Y."/>
            <person name="Oh S."/>
            <person name="Lee J.H."/>
            <person name="Choi E."/>
            <person name="Choi E."/>
            <person name="Lee S.E."/>
            <person name="Jeon J."/>
            <person name="Kim H."/>
            <person name="Choi G."/>
            <person name="Song H."/>
            <person name="Lee J."/>
            <person name="Lee S.C."/>
            <person name="Kwon J.K."/>
            <person name="Lee H.Y."/>
            <person name="Koo N."/>
            <person name="Hong Y."/>
            <person name="Kim R.W."/>
            <person name="Kang W.H."/>
            <person name="Huh J.H."/>
            <person name="Kang B.C."/>
            <person name="Yang T.J."/>
            <person name="Lee Y.H."/>
            <person name="Bennetzen J.L."/>
            <person name="Choi D."/>
        </authorList>
    </citation>
    <scope>NUCLEOTIDE SEQUENCE [LARGE SCALE GENOMIC DNA]</scope>
    <source>
        <strain evidence="3">cv. CM334</strain>
    </source>
</reference>
<proteinExistence type="predicted"/>
<reference evidence="2 3" key="1">
    <citation type="journal article" date="2014" name="Nat. Genet.">
        <title>Genome sequence of the hot pepper provides insights into the evolution of pungency in Capsicum species.</title>
        <authorList>
            <person name="Kim S."/>
            <person name="Park M."/>
            <person name="Yeom S.I."/>
            <person name="Kim Y.M."/>
            <person name="Lee J.M."/>
            <person name="Lee H.A."/>
            <person name="Seo E."/>
            <person name="Choi J."/>
            <person name="Cheong K."/>
            <person name="Kim K.T."/>
            <person name="Jung K."/>
            <person name="Lee G.W."/>
            <person name="Oh S.K."/>
            <person name="Bae C."/>
            <person name="Kim S.B."/>
            <person name="Lee H.Y."/>
            <person name="Kim S.Y."/>
            <person name="Kim M.S."/>
            <person name="Kang B.C."/>
            <person name="Jo Y.D."/>
            <person name="Yang H.B."/>
            <person name="Jeong H.J."/>
            <person name="Kang W.H."/>
            <person name="Kwon J.K."/>
            <person name="Shin C."/>
            <person name="Lim J.Y."/>
            <person name="Park J.H."/>
            <person name="Huh J.H."/>
            <person name="Kim J.S."/>
            <person name="Kim B.D."/>
            <person name="Cohen O."/>
            <person name="Paran I."/>
            <person name="Suh M.C."/>
            <person name="Lee S.B."/>
            <person name="Kim Y.K."/>
            <person name="Shin Y."/>
            <person name="Noh S.J."/>
            <person name="Park J."/>
            <person name="Seo Y.S."/>
            <person name="Kwon S.Y."/>
            <person name="Kim H.A."/>
            <person name="Park J.M."/>
            <person name="Kim H.J."/>
            <person name="Choi S.B."/>
            <person name="Bosland P.W."/>
            <person name="Reeves G."/>
            <person name="Jo S.H."/>
            <person name="Lee B.W."/>
            <person name="Cho H.T."/>
            <person name="Choi H.S."/>
            <person name="Lee M.S."/>
            <person name="Yu Y."/>
            <person name="Do Choi Y."/>
            <person name="Park B.S."/>
            <person name="van Deynze A."/>
            <person name="Ashrafi H."/>
            <person name="Hill T."/>
            <person name="Kim W.T."/>
            <person name="Pai H.S."/>
            <person name="Ahn H.K."/>
            <person name="Yeam I."/>
            <person name="Giovannoni J.J."/>
            <person name="Rose J.K."/>
            <person name="Sorensen I."/>
            <person name="Lee S.J."/>
            <person name="Kim R.W."/>
            <person name="Choi I.Y."/>
            <person name="Choi B.S."/>
            <person name="Lim J.S."/>
            <person name="Lee Y.H."/>
            <person name="Choi D."/>
        </authorList>
    </citation>
    <scope>NUCLEOTIDE SEQUENCE [LARGE SCALE GENOMIC DNA]</scope>
    <source>
        <strain evidence="3">cv. CM334</strain>
    </source>
</reference>
<dbReference type="PANTHER" id="PTHR46137">
    <property type="entry name" value="OS05G0310600 PROTEIN"/>
    <property type="match status" value="1"/>
</dbReference>
<dbReference type="Pfam" id="PF04970">
    <property type="entry name" value="LRAT"/>
    <property type="match status" value="1"/>
</dbReference>
<feature type="domain" description="LRAT" evidence="1">
    <location>
        <begin position="74"/>
        <end position="113"/>
    </location>
</feature>
<evidence type="ECO:0000259" key="1">
    <source>
        <dbReference type="Pfam" id="PF04970"/>
    </source>
</evidence>
<evidence type="ECO:0000313" key="3">
    <source>
        <dbReference type="Proteomes" id="UP000222542"/>
    </source>
</evidence>
<accession>A0A2G2Y3X8</accession>
<gene>
    <name evidence="2" type="ORF">T459_31627</name>
</gene>
<name>A0A2G2Y3X8_CAPAN</name>
<evidence type="ECO:0000313" key="2">
    <source>
        <dbReference type="EMBL" id="PHT64473.1"/>
    </source>
</evidence>
<dbReference type="InterPro" id="IPR007053">
    <property type="entry name" value="LRAT_dom"/>
</dbReference>
<dbReference type="Gene3D" id="3.90.1720.10">
    <property type="entry name" value="endopeptidase domain like (from Nostoc punctiforme)"/>
    <property type="match status" value="1"/>
</dbReference>
<protein>
    <recommendedName>
        <fullName evidence="1">LRAT domain-containing protein</fullName>
    </recommendedName>
</protein>
<dbReference type="EMBL" id="AYRZ02000014">
    <property type="protein sequence ID" value="PHT64473.1"/>
    <property type="molecule type" value="Genomic_DNA"/>
</dbReference>
<dbReference type="PANTHER" id="PTHR46137:SF15">
    <property type="entry name" value="LRAT DOMAIN-CONTAINING PROTEIN"/>
    <property type="match status" value="1"/>
</dbReference>
<sequence length="175" mass="19697">MVDWHLVEKVFGLEFFGLEDSDSRVEFGFQVLYVGLGDVGNGKVHQGLGLMSNSWLEEYRGHLYMPGMFPLYCTDSSEVVLHRAETLLSKNSFGNYKVFKNNYEDFAIYCKTGFNLHFGTGGFGASGQVALPYKSDIPRAIWNLPLTRRGSPQPKYAARIGLSEYLLRHRAIASV</sequence>